<feature type="region of interest" description="Disordered" evidence="5">
    <location>
        <begin position="352"/>
        <end position="376"/>
    </location>
</feature>
<feature type="compositionally biased region" description="Polar residues" evidence="5">
    <location>
        <begin position="452"/>
        <end position="467"/>
    </location>
</feature>
<evidence type="ECO:0000313" key="9">
    <source>
        <dbReference type="EMBL" id="SEQ70270.1"/>
    </source>
</evidence>
<dbReference type="Gene3D" id="1.10.287.950">
    <property type="entry name" value="Methyl-accepting chemotaxis protein"/>
    <property type="match status" value="1"/>
</dbReference>
<comment type="similarity">
    <text evidence="2">Belongs to the methyl-accepting chemotaxis (MCP) protein family.</text>
</comment>
<dbReference type="OrthoDB" id="8523at2157"/>
<dbReference type="SMART" id="SM00283">
    <property type="entry name" value="MA"/>
    <property type="match status" value="1"/>
</dbReference>
<dbReference type="GO" id="GO:0006935">
    <property type="term" value="P:chemotaxis"/>
    <property type="evidence" value="ECO:0007669"/>
    <property type="project" value="InterPro"/>
</dbReference>
<dbReference type="CDD" id="cd06225">
    <property type="entry name" value="HAMP"/>
    <property type="match status" value="1"/>
</dbReference>
<evidence type="ECO:0000256" key="6">
    <source>
        <dbReference type="SAM" id="Phobius"/>
    </source>
</evidence>
<evidence type="ECO:0000313" key="10">
    <source>
        <dbReference type="Proteomes" id="UP000199114"/>
    </source>
</evidence>
<keyword evidence="6" id="KW-0812">Transmembrane</keyword>
<dbReference type="PROSITE" id="PS50885">
    <property type="entry name" value="HAMP"/>
    <property type="match status" value="2"/>
</dbReference>
<evidence type="ECO:0000256" key="2">
    <source>
        <dbReference type="ARBA" id="ARBA00029447"/>
    </source>
</evidence>
<feature type="domain" description="HAMP" evidence="8">
    <location>
        <begin position="298"/>
        <end position="350"/>
    </location>
</feature>
<dbReference type="EMBL" id="FOFD01000003">
    <property type="protein sequence ID" value="SEQ70270.1"/>
    <property type="molecule type" value="Genomic_DNA"/>
</dbReference>
<feature type="transmembrane region" description="Helical" evidence="6">
    <location>
        <begin position="277"/>
        <end position="300"/>
    </location>
</feature>
<feature type="domain" description="Methyl-accepting transducer" evidence="7">
    <location>
        <begin position="443"/>
        <end position="682"/>
    </location>
</feature>
<evidence type="ECO:0000259" key="8">
    <source>
        <dbReference type="PROSITE" id="PS50885"/>
    </source>
</evidence>
<accession>A0A1H9I6S1</accession>
<dbReference type="AlphaFoldDB" id="A0A1H9I6S1"/>
<evidence type="ECO:0000256" key="1">
    <source>
        <dbReference type="ARBA" id="ARBA00023224"/>
    </source>
</evidence>
<organism evidence="9 10">
    <name type="scientific">Natrinema salaciae</name>
    <dbReference type="NCBI Taxonomy" id="1186196"/>
    <lineage>
        <taxon>Archaea</taxon>
        <taxon>Methanobacteriati</taxon>
        <taxon>Methanobacteriota</taxon>
        <taxon>Stenosarchaea group</taxon>
        <taxon>Halobacteria</taxon>
        <taxon>Halobacteriales</taxon>
        <taxon>Natrialbaceae</taxon>
        <taxon>Natrinema</taxon>
    </lineage>
</organism>
<evidence type="ECO:0000256" key="5">
    <source>
        <dbReference type="SAM" id="MobiDB-lite"/>
    </source>
</evidence>
<dbReference type="PANTHER" id="PTHR32089">
    <property type="entry name" value="METHYL-ACCEPTING CHEMOTAXIS PROTEIN MCPB"/>
    <property type="match status" value="1"/>
</dbReference>
<dbReference type="Gene3D" id="6.10.250.1910">
    <property type="match status" value="1"/>
</dbReference>
<dbReference type="GO" id="GO:0016020">
    <property type="term" value="C:membrane"/>
    <property type="evidence" value="ECO:0007669"/>
    <property type="project" value="InterPro"/>
</dbReference>
<keyword evidence="1 3" id="KW-0807">Transducer</keyword>
<dbReference type="InterPro" id="IPR004090">
    <property type="entry name" value="Chemotax_Me-accpt_rcpt"/>
</dbReference>
<feature type="domain" description="HAMP" evidence="8">
    <location>
        <begin position="371"/>
        <end position="424"/>
    </location>
</feature>
<keyword evidence="10" id="KW-1185">Reference proteome</keyword>
<feature type="compositionally biased region" description="Low complexity" evidence="5">
    <location>
        <begin position="733"/>
        <end position="744"/>
    </location>
</feature>
<dbReference type="Pfam" id="PF00672">
    <property type="entry name" value="HAMP"/>
    <property type="match status" value="1"/>
</dbReference>
<sequence length="751" mass="78788">MALEDYLPDRLRETYSVKIGLIFLLVVVMTILVSTLFLGHVSGTVGASAEDHFSDRTDDRTDVAAAWLETNVETANGLAADATVQSGSDDEIDDRLTDAQSTREDRIAELHYLDDDGEVLASSATGAVGRNFFETAGVEGATNGPSATHEAMASNETVLSFVVGVDGESDRYVAVSAPASAFGATLETGADDRRTIVTDGDGEPITAVGEEAAVGDDAVLAAVSPNADGVATGTPDGTDTEFAATASTIDVGGETLTVTTYDTATAVYGPQQTATSALVALVFVFVLHLGLVGVVLGGNVSLNLRRLATKAERIGGGDLEVDLETDRVDEVGALYGSFDSMRDSLRTTLSDLEDQRERAREAQQRTEERNRELEAEAERYSDVMAACADGDLEQRLEPETDHEAMISIAAAFNEMIDDLEDAVAQVKTISAEVARTSTEVQTSSDEIRRASQEVSTSVQEISDGSSKQAEDLSMATTEVKEMSATVEEVAAATSNIAEQSSQVDELAMDGQRAAEETTAEMHAASDRTAAVAETVRSLDDEAEQIQEIVELIDEIAGQTNMLALNAAIESARSESASSESGGFQAVADEVKELAEQTQAAVDDVETMIESIQQRAAKSATQIEETEATIGSATDRVDSLSGKLDRIATEIEQVTTGVQEIDQATDEQASSAEELATIVQEVASVASETTSQAQQAAAAAEETTATITDVSAEATRLDERAAELADAVDEFTVSGPSSGSTAAPAGRGGESR</sequence>
<keyword evidence="4" id="KW-0175">Coiled coil</keyword>
<evidence type="ECO:0000256" key="3">
    <source>
        <dbReference type="PROSITE-ProRule" id="PRU00284"/>
    </source>
</evidence>
<gene>
    <name evidence="9" type="ORF">SAMN04489841_2129</name>
</gene>
<dbReference type="GO" id="GO:0007165">
    <property type="term" value="P:signal transduction"/>
    <property type="evidence" value="ECO:0007669"/>
    <property type="project" value="UniProtKB-KW"/>
</dbReference>
<dbReference type="InterPro" id="IPR004089">
    <property type="entry name" value="MCPsignal_dom"/>
</dbReference>
<protein>
    <submittedName>
        <fullName evidence="9">Methyl-accepting chemotaxis protein</fullName>
    </submittedName>
</protein>
<keyword evidence="6" id="KW-1133">Transmembrane helix</keyword>
<dbReference type="SUPFAM" id="SSF58104">
    <property type="entry name" value="Methyl-accepting chemotaxis protein (MCP) signaling domain"/>
    <property type="match status" value="1"/>
</dbReference>
<feature type="transmembrane region" description="Helical" evidence="6">
    <location>
        <begin position="21"/>
        <end position="41"/>
    </location>
</feature>
<proteinExistence type="inferred from homology"/>
<dbReference type="PRINTS" id="PR00260">
    <property type="entry name" value="CHEMTRNSDUCR"/>
</dbReference>
<dbReference type="GO" id="GO:0004888">
    <property type="term" value="F:transmembrane signaling receptor activity"/>
    <property type="evidence" value="ECO:0007669"/>
    <property type="project" value="InterPro"/>
</dbReference>
<evidence type="ECO:0000259" key="7">
    <source>
        <dbReference type="PROSITE" id="PS50111"/>
    </source>
</evidence>
<feature type="compositionally biased region" description="Basic and acidic residues" evidence="5">
    <location>
        <begin position="353"/>
        <end position="376"/>
    </location>
</feature>
<dbReference type="STRING" id="1186196.SAMN04489841_2129"/>
<feature type="coiled-coil region" evidence="4">
    <location>
        <begin position="587"/>
        <end position="628"/>
    </location>
</feature>
<keyword evidence="6" id="KW-0472">Membrane</keyword>
<feature type="region of interest" description="Disordered" evidence="5">
    <location>
        <begin position="728"/>
        <end position="751"/>
    </location>
</feature>
<reference evidence="10" key="1">
    <citation type="submission" date="2016-10" db="EMBL/GenBank/DDBJ databases">
        <authorList>
            <person name="Varghese N."/>
            <person name="Submissions S."/>
        </authorList>
    </citation>
    <scope>NUCLEOTIDE SEQUENCE [LARGE SCALE GENOMIC DNA]</scope>
    <source>
        <strain evidence="10">DSM 25055</strain>
    </source>
</reference>
<dbReference type="PANTHER" id="PTHR32089:SF112">
    <property type="entry name" value="LYSOZYME-LIKE PROTEIN-RELATED"/>
    <property type="match status" value="1"/>
</dbReference>
<feature type="region of interest" description="Disordered" evidence="5">
    <location>
        <begin position="437"/>
        <end position="473"/>
    </location>
</feature>
<name>A0A1H9I6S1_9EURY</name>
<dbReference type="PROSITE" id="PS50111">
    <property type="entry name" value="CHEMOTAXIS_TRANSDUC_2"/>
    <property type="match status" value="1"/>
</dbReference>
<evidence type="ECO:0000256" key="4">
    <source>
        <dbReference type="SAM" id="Coils"/>
    </source>
</evidence>
<dbReference type="Proteomes" id="UP000199114">
    <property type="component" value="Unassembled WGS sequence"/>
</dbReference>
<dbReference type="SMART" id="SM00304">
    <property type="entry name" value="HAMP"/>
    <property type="match status" value="2"/>
</dbReference>
<dbReference type="InterPro" id="IPR003660">
    <property type="entry name" value="HAMP_dom"/>
</dbReference>
<dbReference type="RefSeq" id="WP_090617305.1">
    <property type="nucleotide sequence ID" value="NZ_FOFD01000003.1"/>
</dbReference>
<dbReference type="Pfam" id="PF00015">
    <property type="entry name" value="MCPsignal"/>
    <property type="match status" value="1"/>
</dbReference>